<accession>A0A0E9W3H9</accession>
<proteinExistence type="predicted"/>
<protein>
    <submittedName>
        <fullName evidence="1">Uncharacterized protein</fullName>
    </submittedName>
</protein>
<evidence type="ECO:0000313" key="1">
    <source>
        <dbReference type="EMBL" id="JAH84140.1"/>
    </source>
</evidence>
<reference evidence="1" key="1">
    <citation type="submission" date="2014-11" db="EMBL/GenBank/DDBJ databases">
        <authorList>
            <person name="Amaro Gonzalez C."/>
        </authorList>
    </citation>
    <scope>NUCLEOTIDE SEQUENCE</scope>
</reference>
<sequence length="8" mass="895">MSSMLLLT</sequence>
<organism evidence="1">
    <name type="scientific">Anguilla anguilla</name>
    <name type="common">European freshwater eel</name>
    <name type="synonym">Muraena anguilla</name>
    <dbReference type="NCBI Taxonomy" id="7936"/>
    <lineage>
        <taxon>Eukaryota</taxon>
        <taxon>Metazoa</taxon>
        <taxon>Chordata</taxon>
        <taxon>Craniata</taxon>
        <taxon>Vertebrata</taxon>
        <taxon>Euteleostomi</taxon>
        <taxon>Actinopterygii</taxon>
        <taxon>Neopterygii</taxon>
        <taxon>Teleostei</taxon>
        <taxon>Anguilliformes</taxon>
        <taxon>Anguillidae</taxon>
        <taxon>Anguilla</taxon>
    </lineage>
</organism>
<dbReference type="EMBL" id="GBXM01024437">
    <property type="protein sequence ID" value="JAH84140.1"/>
    <property type="molecule type" value="Transcribed_RNA"/>
</dbReference>
<name>A0A0E9W3H9_ANGAN</name>
<reference evidence="1" key="2">
    <citation type="journal article" date="2015" name="Fish Shellfish Immunol.">
        <title>Early steps in the European eel (Anguilla anguilla)-Vibrio vulnificus interaction in the gills: Role of the RtxA13 toxin.</title>
        <authorList>
            <person name="Callol A."/>
            <person name="Pajuelo D."/>
            <person name="Ebbesson L."/>
            <person name="Teles M."/>
            <person name="MacKenzie S."/>
            <person name="Amaro C."/>
        </authorList>
    </citation>
    <scope>NUCLEOTIDE SEQUENCE</scope>
</reference>